<name>A0A656Z6Y8_BRUAN</name>
<keyword evidence="1" id="KW-1133">Transmembrane helix</keyword>
<gene>
    <name evidence="3" type="ORF">AB664_22015</name>
</gene>
<keyword evidence="1" id="KW-0472">Membrane</keyword>
<feature type="transmembrane region" description="Helical" evidence="1">
    <location>
        <begin position="12"/>
        <end position="34"/>
    </location>
</feature>
<sequence>MKAHEPSLFSRLFIRVGLVLVIGASLLITAAWFYGQTASNKTYDQLLQGAAMQIAEGVTQIDGQLIVNLPSSAFELLGFAERDRIFLSHCRARWRGCERVSGFEYP</sequence>
<evidence type="ECO:0000256" key="1">
    <source>
        <dbReference type="SAM" id="Phobius"/>
    </source>
</evidence>
<proteinExistence type="predicted"/>
<reference evidence="3" key="1">
    <citation type="submission" date="2016-02" db="EMBL/GenBank/DDBJ databases">
        <title>Genomic sequences of Ochrobactrum anthropi.</title>
        <authorList>
            <person name="Chudasama K.S."/>
            <person name="Thaker V.S."/>
        </authorList>
    </citation>
    <scope>NUCLEOTIDE SEQUENCE [LARGE SCALE GENOMIC DNA]</scope>
    <source>
        <strain evidence="3">SUBG007</strain>
    </source>
</reference>
<accession>A0A656Z6Y8</accession>
<protein>
    <recommendedName>
        <fullName evidence="2">Two-component sensor kinase N-terminal domain-containing protein</fullName>
    </recommendedName>
</protein>
<keyword evidence="1" id="KW-0812">Transmembrane</keyword>
<dbReference type="AlphaFoldDB" id="A0A656Z6Y8"/>
<dbReference type="InterPro" id="IPR013727">
    <property type="entry name" value="2CSK_N"/>
</dbReference>
<evidence type="ECO:0000259" key="2">
    <source>
        <dbReference type="Pfam" id="PF08521"/>
    </source>
</evidence>
<dbReference type="EMBL" id="LUAY01000125">
    <property type="protein sequence ID" value="KYB46292.1"/>
    <property type="molecule type" value="Genomic_DNA"/>
</dbReference>
<organism evidence="3">
    <name type="scientific">Brucella anthropi</name>
    <name type="common">Ochrobactrum anthropi</name>
    <dbReference type="NCBI Taxonomy" id="529"/>
    <lineage>
        <taxon>Bacteria</taxon>
        <taxon>Pseudomonadati</taxon>
        <taxon>Pseudomonadota</taxon>
        <taxon>Alphaproteobacteria</taxon>
        <taxon>Hyphomicrobiales</taxon>
        <taxon>Brucellaceae</taxon>
        <taxon>Brucella/Ochrobactrum group</taxon>
        <taxon>Brucella</taxon>
    </lineage>
</organism>
<comment type="caution">
    <text evidence="3">The sequence shown here is derived from an EMBL/GenBank/DDBJ whole genome shotgun (WGS) entry which is preliminary data.</text>
</comment>
<evidence type="ECO:0000313" key="3">
    <source>
        <dbReference type="EMBL" id="KYB46292.1"/>
    </source>
</evidence>
<dbReference type="Pfam" id="PF08521">
    <property type="entry name" value="2CSK_N"/>
    <property type="match status" value="1"/>
</dbReference>
<feature type="domain" description="Two-component sensor kinase N-terminal" evidence="2">
    <location>
        <begin position="21"/>
        <end position="86"/>
    </location>
</feature>